<proteinExistence type="predicted"/>
<gene>
    <name evidence="1" type="ORF">Pint_01535</name>
</gene>
<evidence type="ECO:0000313" key="2">
    <source>
        <dbReference type="Proteomes" id="UP001163603"/>
    </source>
</evidence>
<dbReference type="EMBL" id="CM047736">
    <property type="protein sequence ID" value="KAJ0053749.1"/>
    <property type="molecule type" value="Genomic_DNA"/>
</dbReference>
<sequence length="314" mass="36422">MPSEQETPVLEVNQKLLRQLEEFGFSLARSARALHYSGNSSLEDAINWIINHENDADIDEMPLVAVNIEIESLEPDLTTEEIKMKAQELRNRAHQKKEDEEKKLDREREKERIRAGKELFEAKRIAEDNERKRFIALKKVEKEEEKRAREKVLQKLEADKLERRQKLGLPSENRAAVDRSTPVVQDKMNSLPVLRMTKLDHMRECLRHLRRNYKDEDARVKRAFQTLLIYVGNVVKNPNEEKFRKIRLSNPLFQERVGSLEGGIEFLELCGFERIEGDNFLFLPLDKADMAALNSAGSLIRSAITNPFFGLLSG</sequence>
<keyword evidence="2" id="KW-1185">Reference proteome</keyword>
<name>A0ACC0ZPG9_9ROSI</name>
<reference evidence="2" key="1">
    <citation type="journal article" date="2023" name="G3 (Bethesda)">
        <title>Genome assembly and association tests identify interacting loci associated with vigor, precocity, and sex in interspecific pistachio rootstocks.</title>
        <authorList>
            <person name="Palmer W."/>
            <person name="Jacygrad E."/>
            <person name="Sagayaradj S."/>
            <person name="Cavanaugh K."/>
            <person name="Han R."/>
            <person name="Bertier L."/>
            <person name="Beede B."/>
            <person name="Kafkas S."/>
            <person name="Golino D."/>
            <person name="Preece J."/>
            <person name="Michelmore R."/>
        </authorList>
    </citation>
    <scope>NUCLEOTIDE SEQUENCE [LARGE SCALE GENOMIC DNA]</scope>
</reference>
<comment type="caution">
    <text evidence="1">The sequence shown here is derived from an EMBL/GenBank/DDBJ whole genome shotgun (WGS) entry which is preliminary data.</text>
</comment>
<dbReference type="Proteomes" id="UP001163603">
    <property type="component" value="Chromosome 1"/>
</dbReference>
<protein>
    <submittedName>
        <fullName evidence="1">Uncharacterized protein</fullName>
    </submittedName>
</protein>
<accession>A0ACC0ZPG9</accession>
<evidence type="ECO:0000313" key="1">
    <source>
        <dbReference type="EMBL" id="KAJ0053749.1"/>
    </source>
</evidence>
<organism evidence="1 2">
    <name type="scientific">Pistacia integerrima</name>
    <dbReference type="NCBI Taxonomy" id="434235"/>
    <lineage>
        <taxon>Eukaryota</taxon>
        <taxon>Viridiplantae</taxon>
        <taxon>Streptophyta</taxon>
        <taxon>Embryophyta</taxon>
        <taxon>Tracheophyta</taxon>
        <taxon>Spermatophyta</taxon>
        <taxon>Magnoliopsida</taxon>
        <taxon>eudicotyledons</taxon>
        <taxon>Gunneridae</taxon>
        <taxon>Pentapetalae</taxon>
        <taxon>rosids</taxon>
        <taxon>malvids</taxon>
        <taxon>Sapindales</taxon>
        <taxon>Anacardiaceae</taxon>
        <taxon>Pistacia</taxon>
    </lineage>
</organism>